<dbReference type="EMBL" id="JAHRIN010022208">
    <property type="protein sequence ID" value="MEQ2199047.1"/>
    <property type="molecule type" value="Genomic_DNA"/>
</dbReference>
<protein>
    <submittedName>
        <fullName evidence="2">Uncharacterized protein</fullName>
    </submittedName>
</protein>
<sequence>RLHFYHFSFIIHCVHSVIFVTFVRSEYSRTHICRWIKVKGVRASRARWLPFLFAVSGGIAHKELLLHWPGSPCSSSMNDSENMPREDCLMFRSSSLLKETIEWWRKTSLKHKIVSM</sequence>
<proteinExistence type="predicted"/>
<evidence type="ECO:0000256" key="1">
    <source>
        <dbReference type="SAM" id="Phobius"/>
    </source>
</evidence>
<feature type="transmembrane region" description="Helical" evidence="1">
    <location>
        <begin position="6"/>
        <end position="27"/>
    </location>
</feature>
<evidence type="ECO:0000313" key="3">
    <source>
        <dbReference type="Proteomes" id="UP001434883"/>
    </source>
</evidence>
<keyword evidence="3" id="KW-1185">Reference proteome</keyword>
<reference evidence="2 3" key="1">
    <citation type="submission" date="2021-06" db="EMBL/GenBank/DDBJ databases">
        <authorList>
            <person name="Palmer J.M."/>
        </authorList>
    </citation>
    <scope>NUCLEOTIDE SEQUENCE [LARGE SCALE GENOMIC DNA]</scope>
    <source>
        <strain evidence="2 3">XC_2019</strain>
        <tissue evidence="2">Muscle</tissue>
    </source>
</reference>
<keyword evidence="1" id="KW-1133">Transmembrane helix</keyword>
<gene>
    <name evidence="2" type="ORF">XENOCAPTIV_023621</name>
</gene>
<organism evidence="2 3">
    <name type="scientific">Xenoophorus captivus</name>
    <dbReference type="NCBI Taxonomy" id="1517983"/>
    <lineage>
        <taxon>Eukaryota</taxon>
        <taxon>Metazoa</taxon>
        <taxon>Chordata</taxon>
        <taxon>Craniata</taxon>
        <taxon>Vertebrata</taxon>
        <taxon>Euteleostomi</taxon>
        <taxon>Actinopterygii</taxon>
        <taxon>Neopterygii</taxon>
        <taxon>Teleostei</taxon>
        <taxon>Neoteleostei</taxon>
        <taxon>Acanthomorphata</taxon>
        <taxon>Ovalentaria</taxon>
        <taxon>Atherinomorphae</taxon>
        <taxon>Cyprinodontiformes</taxon>
        <taxon>Goodeidae</taxon>
        <taxon>Xenoophorus</taxon>
    </lineage>
</organism>
<keyword evidence="1" id="KW-0472">Membrane</keyword>
<keyword evidence="1" id="KW-0812">Transmembrane</keyword>
<comment type="caution">
    <text evidence="2">The sequence shown here is derived from an EMBL/GenBank/DDBJ whole genome shotgun (WGS) entry which is preliminary data.</text>
</comment>
<evidence type="ECO:0000313" key="2">
    <source>
        <dbReference type="EMBL" id="MEQ2199047.1"/>
    </source>
</evidence>
<feature type="non-terminal residue" evidence="2">
    <location>
        <position position="1"/>
    </location>
</feature>
<name>A0ABV0QU92_9TELE</name>
<dbReference type="Proteomes" id="UP001434883">
    <property type="component" value="Unassembled WGS sequence"/>
</dbReference>
<accession>A0ABV0QU92</accession>